<proteinExistence type="predicted"/>
<reference evidence="1 2" key="1">
    <citation type="submission" date="2019-02" db="EMBL/GenBank/DDBJ databases">
        <title>Draft genome sequences of novel Actinobacteria.</title>
        <authorList>
            <person name="Sahin N."/>
            <person name="Ay H."/>
            <person name="Saygin H."/>
        </authorList>
    </citation>
    <scope>NUCLEOTIDE SEQUENCE [LARGE SCALE GENOMIC DNA]</scope>
    <source>
        <strain evidence="1 2">8K307</strain>
    </source>
</reference>
<dbReference type="RefSeq" id="WP_132101132.1">
    <property type="nucleotide sequence ID" value="NZ_SMLB01000001.1"/>
</dbReference>
<evidence type="ECO:0000313" key="2">
    <source>
        <dbReference type="Proteomes" id="UP000295217"/>
    </source>
</evidence>
<sequence>MIHKLFVVLSVRTTLLGLVDDRAVLLGQAKWQAGPVDARDLRELHRKAALLPREPVDPKLAFWARSGVHPDLTAAGVWGFSPAGLLGDGESRSPVRR</sequence>
<name>A0A4R5AK98_9ACTN</name>
<dbReference type="EMBL" id="SMLB01000001">
    <property type="protein sequence ID" value="TDD73061.1"/>
    <property type="molecule type" value="Genomic_DNA"/>
</dbReference>
<dbReference type="Proteomes" id="UP000295217">
    <property type="component" value="Unassembled WGS sequence"/>
</dbReference>
<evidence type="ECO:0000313" key="1">
    <source>
        <dbReference type="EMBL" id="TDD73061.1"/>
    </source>
</evidence>
<protein>
    <submittedName>
        <fullName evidence="1">Uncharacterized protein</fullName>
    </submittedName>
</protein>
<dbReference type="AlphaFoldDB" id="A0A4R5AK98"/>
<keyword evidence="2" id="KW-1185">Reference proteome</keyword>
<organism evidence="1 2">
    <name type="scientific">Jiangella aurantiaca</name>
    <dbReference type="NCBI Taxonomy" id="2530373"/>
    <lineage>
        <taxon>Bacteria</taxon>
        <taxon>Bacillati</taxon>
        <taxon>Actinomycetota</taxon>
        <taxon>Actinomycetes</taxon>
        <taxon>Jiangellales</taxon>
        <taxon>Jiangellaceae</taxon>
        <taxon>Jiangella</taxon>
    </lineage>
</organism>
<dbReference type="OrthoDB" id="5196811at2"/>
<accession>A0A4R5AK98</accession>
<gene>
    <name evidence="1" type="ORF">E1262_00810</name>
</gene>
<comment type="caution">
    <text evidence="1">The sequence shown here is derived from an EMBL/GenBank/DDBJ whole genome shotgun (WGS) entry which is preliminary data.</text>
</comment>